<comment type="caution">
    <text evidence="1">The sequence shown here is derived from an EMBL/GenBank/DDBJ whole genome shotgun (WGS) entry which is preliminary data.</text>
</comment>
<proteinExistence type="predicted"/>
<reference evidence="1 2" key="1">
    <citation type="submission" date="2019-05" db="EMBL/GenBank/DDBJ databases">
        <title>Another draft genome of Portunus trituberculatus and its Hox gene families provides insights of decapod evolution.</title>
        <authorList>
            <person name="Jeong J.-H."/>
            <person name="Song I."/>
            <person name="Kim S."/>
            <person name="Choi T."/>
            <person name="Kim D."/>
            <person name="Ryu S."/>
            <person name="Kim W."/>
        </authorList>
    </citation>
    <scope>NUCLEOTIDE SEQUENCE [LARGE SCALE GENOMIC DNA]</scope>
    <source>
        <tissue evidence="1">Muscle</tissue>
    </source>
</reference>
<keyword evidence="2" id="KW-1185">Reference proteome</keyword>
<protein>
    <submittedName>
        <fullName evidence="1">Uncharacterized protein</fullName>
    </submittedName>
</protein>
<evidence type="ECO:0000313" key="1">
    <source>
        <dbReference type="EMBL" id="MPC71992.1"/>
    </source>
</evidence>
<evidence type="ECO:0000313" key="2">
    <source>
        <dbReference type="Proteomes" id="UP000324222"/>
    </source>
</evidence>
<dbReference type="Proteomes" id="UP000324222">
    <property type="component" value="Unassembled WGS sequence"/>
</dbReference>
<dbReference type="AlphaFoldDB" id="A0A5B7HL40"/>
<sequence length="144" mass="16387">MHYVFTVTAKVDITHQANTLARRNNRDRPRNSRRDYRARVETPATAMTKGEVMYPRRAIRASNVVCVLAEWRGDKWHCCTLITFHLCGETLLPATPSAHTFKVKDCAVFLPGNMWLPSTWRAPPGSQDTAHVRSVRAWPHTTAC</sequence>
<dbReference type="EMBL" id="VSRR010033923">
    <property type="protein sequence ID" value="MPC71992.1"/>
    <property type="molecule type" value="Genomic_DNA"/>
</dbReference>
<organism evidence="1 2">
    <name type="scientific">Portunus trituberculatus</name>
    <name type="common">Swimming crab</name>
    <name type="synonym">Neptunus trituberculatus</name>
    <dbReference type="NCBI Taxonomy" id="210409"/>
    <lineage>
        <taxon>Eukaryota</taxon>
        <taxon>Metazoa</taxon>
        <taxon>Ecdysozoa</taxon>
        <taxon>Arthropoda</taxon>
        <taxon>Crustacea</taxon>
        <taxon>Multicrustacea</taxon>
        <taxon>Malacostraca</taxon>
        <taxon>Eumalacostraca</taxon>
        <taxon>Eucarida</taxon>
        <taxon>Decapoda</taxon>
        <taxon>Pleocyemata</taxon>
        <taxon>Brachyura</taxon>
        <taxon>Eubrachyura</taxon>
        <taxon>Portunoidea</taxon>
        <taxon>Portunidae</taxon>
        <taxon>Portuninae</taxon>
        <taxon>Portunus</taxon>
    </lineage>
</organism>
<accession>A0A5B7HL40</accession>
<gene>
    <name evidence="1" type="ORF">E2C01_066284</name>
</gene>
<name>A0A5B7HL40_PORTR</name>